<evidence type="ECO:0000313" key="2">
    <source>
        <dbReference type="Proteomes" id="UP000018208"/>
    </source>
</evidence>
<keyword evidence="2" id="KW-1185">Reference proteome</keyword>
<dbReference type="KEGG" id="ssao:94302181"/>
<sequence length="370" mass="42186">MSFQPTLLLPPLLPPASCSAEINKLLDQTHYYFQQRSFQEARTRLYEAYALFQERDALFDYYKCYFHTMNGYLLFLMVQYDAYAELTPDPAKFLQLAMVSLIDAIDISQNLQTADRAVPRFYIGFLYFSLHKFGLALRFFRQAETLALSAEGASSAISTMASYDVAVCALRGLQSGLSVKYGEQRMAYQKENLVVVQPETMRLDNPRFEQQTEGRFDIVDTVSQAEIERLGFVGLTRAEVPEGQLRFDFPDQMDNRKTKQHVLALNEEFRRLGAQFRRSVGESHVYTNQCQLAVAECQRLSEAATELLEYDGVLRTRPAGILTDIHDQGDYVSRALDQFGAKFAKIPKRALYVEVKSGKKKGKKGKKGKK</sequence>
<organism evidence="1 2">
    <name type="scientific">Spironucleus salmonicida</name>
    <dbReference type="NCBI Taxonomy" id="348837"/>
    <lineage>
        <taxon>Eukaryota</taxon>
        <taxon>Metamonada</taxon>
        <taxon>Diplomonadida</taxon>
        <taxon>Hexamitidae</taxon>
        <taxon>Hexamitinae</taxon>
        <taxon>Spironucleus</taxon>
    </lineage>
</organism>
<dbReference type="GeneID" id="94302181"/>
<dbReference type="Proteomes" id="UP000018208">
    <property type="component" value="Unassembled WGS sequence"/>
</dbReference>
<comment type="caution">
    <text evidence="1">The sequence shown here is derived from an EMBL/GenBank/DDBJ whole genome shotgun (WGS) entry which is preliminary data.</text>
</comment>
<dbReference type="RefSeq" id="XP_067760956.1">
    <property type="nucleotide sequence ID" value="XM_067911934.1"/>
</dbReference>
<name>A0A9P8LL68_9EUKA</name>
<dbReference type="EMBL" id="AUWU02000008">
    <property type="protein sequence ID" value="KAH0570183.1"/>
    <property type="molecule type" value="Genomic_DNA"/>
</dbReference>
<proteinExistence type="predicted"/>
<gene>
    <name evidence="1" type="ORF">SS50377_28158</name>
</gene>
<dbReference type="AlphaFoldDB" id="A0A9P8LL68"/>
<protein>
    <submittedName>
        <fullName evidence="1">Uncharacterized protein</fullName>
    </submittedName>
</protein>
<evidence type="ECO:0000313" key="1">
    <source>
        <dbReference type="EMBL" id="KAH0570183.1"/>
    </source>
</evidence>
<reference evidence="1 2" key="1">
    <citation type="journal article" date="2014" name="PLoS Genet.">
        <title>The Genome of Spironucleus salmonicida Highlights a Fish Pathogen Adapted to Fluctuating Environments.</title>
        <authorList>
            <person name="Xu F."/>
            <person name="Jerlstrom-Hultqvist J."/>
            <person name="Einarsson E."/>
            <person name="Astvaldsson A."/>
            <person name="Svard S.G."/>
            <person name="Andersson J.O."/>
        </authorList>
    </citation>
    <scope>NUCLEOTIDE SEQUENCE [LARGE SCALE GENOMIC DNA]</scope>
    <source>
        <strain evidence="1 2">ATCC 50377</strain>
    </source>
</reference>
<accession>A0A9P8LL68</accession>